<dbReference type="InterPro" id="IPR005312">
    <property type="entry name" value="DUF1759"/>
</dbReference>
<keyword evidence="2" id="KW-1185">Reference proteome</keyword>
<gene>
    <name evidence="1" type="ORF">PR048_032212</name>
</gene>
<reference evidence="1 2" key="1">
    <citation type="submission" date="2023-02" db="EMBL/GenBank/DDBJ databases">
        <title>LHISI_Scaffold_Assembly.</title>
        <authorList>
            <person name="Stuart O.P."/>
            <person name="Cleave R."/>
            <person name="Magrath M.J.L."/>
            <person name="Mikheyev A.S."/>
        </authorList>
    </citation>
    <scope>NUCLEOTIDE SEQUENCE [LARGE SCALE GENOMIC DNA]</scope>
    <source>
        <strain evidence="1">Daus_M_001</strain>
        <tissue evidence="1">Leg muscle</tissue>
    </source>
</reference>
<organism evidence="1 2">
    <name type="scientific">Dryococelus australis</name>
    <dbReference type="NCBI Taxonomy" id="614101"/>
    <lineage>
        <taxon>Eukaryota</taxon>
        <taxon>Metazoa</taxon>
        <taxon>Ecdysozoa</taxon>
        <taxon>Arthropoda</taxon>
        <taxon>Hexapoda</taxon>
        <taxon>Insecta</taxon>
        <taxon>Pterygota</taxon>
        <taxon>Neoptera</taxon>
        <taxon>Polyneoptera</taxon>
        <taxon>Phasmatodea</taxon>
        <taxon>Verophasmatodea</taxon>
        <taxon>Anareolatae</taxon>
        <taxon>Phasmatidae</taxon>
        <taxon>Eurycanthinae</taxon>
        <taxon>Dryococelus</taxon>
    </lineage>
</organism>
<protein>
    <recommendedName>
        <fullName evidence="3">Peptidase aspartic putative domain-containing protein</fullName>
    </recommendedName>
</protein>
<evidence type="ECO:0008006" key="3">
    <source>
        <dbReference type="Google" id="ProtNLM"/>
    </source>
</evidence>
<comment type="caution">
    <text evidence="1">The sequence shown here is derived from an EMBL/GenBank/DDBJ whole genome shotgun (WGS) entry which is preliminary data.</text>
</comment>
<name>A0ABQ9G5P6_9NEOP</name>
<sequence length="341" mass="38551">MMLIIRLCCRRFAKAVISFTITANTHPTACSSSPSIQQAPQKFLEKLKLLTKWHDNKRAIMANHIEDFLQAPVAASDSAQYLRGLLSAIIESVAELKTLNLPVDQWDMLLLHLLEKRIGHTWRKQWGLVVHELDIPKLSDFSNVLQKYCMPSEVMDSTFQKHGQPKSINTRKVAKQHRISSGSFFVNSLPEKFCLSKGDHAIHRFPEFVGMDFQARFSARHNTTLHFPSAQDKNSALSVLSYFPKDLQPYDVVLPTAVAYVQDVCGNCQPVRVLLDSGSQHQKLAIPRQALSHAPLTSAKVVVSSNISPSGRKEALVLQQMTSHVRLKFLKRDVWKHIKQL</sequence>
<dbReference type="EMBL" id="JARBHB010000016">
    <property type="protein sequence ID" value="KAJ8866369.1"/>
    <property type="molecule type" value="Genomic_DNA"/>
</dbReference>
<dbReference type="Pfam" id="PF03564">
    <property type="entry name" value="DUF1759"/>
    <property type="match status" value="1"/>
</dbReference>
<evidence type="ECO:0000313" key="1">
    <source>
        <dbReference type="EMBL" id="KAJ8866369.1"/>
    </source>
</evidence>
<dbReference type="Proteomes" id="UP001159363">
    <property type="component" value="Chromosome 15"/>
</dbReference>
<accession>A0ABQ9G5P6</accession>
<proteinExistence type="predicted"/>
<evidence type="ECO:0000313" key="2">
    <source>
        <dbReference type="Proteomes" id="UP001159363"/>
    </source>
</evidence>